<dbReference type="InterPro" id="IPR029058">
    <property type="entry name" value="AB_hydrolase_fold"/>
</dbReference>
<dbReference type="EMBL" id="LSBH01000011">
    <property type="protein sequence ID" value="OAQ69358.1"/>
    <property type="molecule type" value="Genomic_DNA"/>
</dbReference>
<dbReference type="GO" id="GO:0004414">
    <property type="term" value="F:homoserine O-acetyltransferase activity"/>
    <property type="evidence" value="ECO:0007669"/>
    <property type="project" value="TreeGrafter"/>
</dbReference>
<dbReference type="AlphaFoldDB" id="A0A179FVU7"/>
<dbReference type="SUPFAM" id="SSF53474">
    <property type="entry name" value="alpha/beta-Hydrolases"/>
    <property type="match status" value="1"/>
</dbReference>
<dbReference type="NCBIfam" id="NF005071">
    <property type="entry name" value="PRK06489.1"/>
    <property type="match status" value="1"/>
</dbReference>
<comment type="similarity">
    <text evidence="1">Belongs to the AB hydrolase superfamily. MetX family.</text>
</comment>
<evidence type="ECO:0000313" key="4">
    <source>
        <dbReference type="EMBL" id="OAQ69358.1"/>
    </source>
</evidence>
<dbReference type="PANTHER" id="PTHR32268">
    <property type="entry name" value="HOMOSERINE O-ACETYLTRANSFERASE"/>
    <property type="match status" value="1"/>
</dbReference>
<dbReference type="Pfam" id="PF00561">
    <property type="entry name" value="Abhydrolase_1"/>
    <property type="match status" value="1"/>
</dbReference>
<accession>A0A179FVU7</accession>
<dbReference type="Gene3D" id="3.40.50.1820">
    <property type="entry name" value="alpha/beta hydrolase"/>
    <property type="match status" value="1"/>
</dbReference>
<feature type="domain" description="AB hydrolase-1" evidence="3">
    <location>
        <begin position="59"/>
        <end position="298"/>
    </location>
</feature>
<dbReference type="InterPro" id="IPR008220">
    <property type="entry name" value="HAT_MetX-like"/>
</dbReference>
<dbReference type="GO" id="GO:0009092">
    <property type="term" value="P:homoserine metabolic process"/>
    <property type="evidence" value="ECO:0007669"/>
    <property type="project" value="TreeGrafter"/>
</dbReference>
<evidence type="ECO:0000256" key="1">
    <source>
        <dbReference type="ARBA" id="ARBA00006886"/>
    </source>
</evidence>
<keyword evidence="2 4" id="KW-0808">Transferase</keyword>
<evidence type="ECO:0000313" key="5">
    <source>
        <dbReference type="Proteomes" id="UP000078240"/>
    </source>
</evidence>
<dbReference type="Proteomes" id="UP000078240">
    <property type="component" value="Unassembled WGS sequence"/>
</dbReference>
<name>A0A179FVU7_PURLI</name>
<evidence type="ECO:0000259" key="3">
    <source>
        <dbReference type="Pfam" id="PF00561"/>
    </source>
</evidence>
<gene>
    <name evidence="4" type="ORF">VFPBJ_10733</name>
</gene>
<organism evidence="4 5">
    <name type="scientific">Purpureocillium lilacinum</name>
    <name type="common">Paecilomyces lilacinus</name>
    <dbReference type="NCBI Taxonomy" id="33203"/>
    <lineage>
        <taxon>Eukaryota</taxon>
        <taxon>Fungi</taxon>
        <taxon>Dikarya</taxon>
        <taxon>Ascomycota</taxon>
        <taxon>Pezizomycotina</taxon>
        <taxon>Sordariomycetes</taxon>
        <taxon>Hypocreomycetidae</taxon>
        <taxon>Hypocreales</taxon>
        <taxon>Ophiocordycipitaceae</taxon>
        <taxon>Purpureocillium</taxon>
    </lineage>
</organism>
<protein>
    <submittedName>
        <fullName evidence="4">Homoserine O-acetyltransferase</fullName>
    </submittedName>
</protein>
<dbReference type="PANTHER" id="PTHR32268:SF11">
    <property type="entry name" value="HOMOSERINE O-ACETYLTRANSFERASE"/>
    <property type="match status" value="1"/>
</dbReference>
<evidence type="ECO:0000256" key="2">
    <source>
        <dbReference type="ARBA" id="ARBA00022679"/>
    </source>
</evidence>
<comment type="caution">
    <text evidence="4">The sequence shown here is derived from an EMBL/GenBank/DDBJ whole genome shotgun (WGS) entry which is preliminary data.</text>
</comment>
<dbReference type="GO" id="GO:0009086">
    <property type="term" value="P:methionine biosynthetic process"/>
    <property type="evidence" value="ECO:0007669"/>
    <property type="project" value="TreeGrafter"/>
</dbReference>
<proteinExistence type="inferred from homology"/>
<dbReference type="InterPro" id="IPR000073">
    <property type="entry name" value="AB_hydrolase_1"/>
</dbReference>
<sequence>MVTLRLVSDPSGASWPAPSRGTFVIPSFEFESGERLENLRLHYQTVGKLRADGDGRATNAVLIMHGTGGSSDQFFRDIFAGELFNPGQPLDATKFFVIVRDGIGHGRSSRPSDGLRARFPRYGYRDMVHADHRLLTEGLGVSHLRLVMGTSMGGMQSWLWAGMYPDFVDAAMPLASLPTQIAGRNRMSRKMILDAIREDPRYQGGEYTEKPVHGLKAALNVLTWMSSVPLLWQHEAPDRDTADAFLDKRLEASLRTTDANDLLYQVASSSDYDPRPLLKNITAALLAINSADDQVNPPELGILEVGIKEVRRGRAVVLPISEATRGHGTHTYAVLWKDELVRLLRESMPRANCSVGSGARAS</sequence>
<reference evidence="4 5" key="1">
    <citation type="submission" date="2016-01" db="EMBL/GenBank/DDBJ databases">
        <title>Biosynthesis of antibiotic leucinostatins and their inhibition on Phytophthora in bio-control Purpureocillium lilacinum.</title>
        <authorList>
            <person name="Wang G."/>
            <person name="Liu Z."/>
            <person name="Lin R."/>
            <person name="Li E."/>
            <person name="Mao Z."/>
            <person name="Ling J."/>
            <person name="Yin W."/>
            <person name="Xie B."/>
        </authorList>
    </citation>
    <scope>NUCLEOTIDE SEQUENCE [LARGE SCALE GENOMIC DNA]</scope>
    <source>
        <strain evidence="4">PLBJ-1</strain>
    </source>
</reference>